<dbReference type="InterPro" id="IPR036322">
    <property type="entry name" value="WD40_repeat_dom_sf"/>
</dbReference>
<dbReference type="AlphaFoldDB" id="A0A183AAL9"/>
<dbReference type="OrthoDB" id="445052at2759"/>
<reference evidence="5 6" key="2">
    <citation type="submission" date="2018-11" db="EMBL/GenBank/DDBJ databases">
        <authorList>
            <consortium name="Pathogen Informatics"/>
        </authorList>
    </citation>
    <scope>NUCLEOTIDE SEQUENCE [LARGE SCALE GENOMIC DNA]</scope>
    <source>
        <strain evidence="5 6">Egypt</strain>
    </source>
</reference>
<evidence type="ECO:0000256" key="1">
    <source>
        <dbReference type="ARBA" id="ARBA00004496"/>
    </source>
</evidence>
<dbReference type="InterPro" id="IPR050687">
    <property type="entry name" value="Dynein_IC"/>
</dbReference>
<dbReference type="InterPro" id="IPR001680">
    <property type="entry name" value="WD40_rpt"/>
</dbReference>
<sequence length="244" mass="26832">MDQPLPRRVMYTVSSSRRQTMEKLAVHGEHAVSLTSAILSPHQPDLMIVGTDSGGVLMCNLTPTIRYQSPVEFALSRQMGPIEALDWSRSERNLVLSCGSGTTIQIHNTLQSDLSVNLDLGQGNILAAQFLPDHPSIVLCTTENGTLSVFNLLSESGESNENYESDHGPNLICCVNPSHELRDTMKLTPTPMISLACNHEDYRFVATGDADGRTWIWRFTGLPHLSAAQSKSSVLDRLFARPVE</sequence>
<dbReference type="InterPro" id="IPR015943">
    <property type="entry name" value="WD40/YVTN_repeat-like_dom_sf"/>
</dbReference>
<proteinExistence type="predicted"/>
<keyword evidence="2" id="KW-0963">Cytoplasm</keyword>
<keyword evidence="4" id="KW-0677">Repeat</keyword>
<name>A0A183AAL9_9TREM</name>
<dbReference type="GO" id="GO:0042073">
    <property type="term" value="P:intraciliary transport"/>
    <property type="evidence" value="ECO:0007669"/>
    <property type="project" value="TreeGrafter"/>
</dbReference>
<dbReference type="EMBL" id="UZAN01040893">
    <property type="protein sequence ID" value="VDP71303.1"/>
    <property type="molecule type" value="Genomic_DNA"/>
</dbReference>
<evidence type="ECO:0000256" key="4">
    <source>
        <dbReference type="ARBA" id="ARBA00022737"/>
    </source>
</evidence>
<dbReference type="GO" id="GO:0005868">
    <property type="term" value="C:cytoplasmic dynein complex"/>
    <property type="evidence" value="ECO:0007669"/>
    <property type="project" value="TreeGrafter"/>
</dbReference>
<evidence type="ECO:0000313" key="6">
    <source>
        <dbReference type="Proteomes" id="UP000272942"/>
    </source>
</evidence>
<dbReference type="PANTHER" id="PTHR12442:SF26">
    <property type="entry name" value="CYTOPLASMIC DYNEIN 2 INTERMEDIATE CHAIN 2"/>
    <property type="match status" value="1"/>
</dbReference>
<comment type="subcellular location">
    <subcellularLocation>
        <location evidence="1">Cytoplasm</location>
    </subcellularLocation>
</comment>
<evidence type="ECO:0000256" key="2">
    <source>
        <dbReference type="ARBA" id="ARBA00022490"/>
    </source>
</evidence>
<gene>
    <name evidence="5" type="ORF">ECPE_LOCUS4004</name>
</gene>
<evidence type="ECO:0000313" key="7">
    <source>
        <dbReference type="WBParaSite" id="ECPE_0000401101-mRNA-1"/>
    </source>
</evidence>
<dbReference type="SUPFAM" id="SSF50978">
    <property type="entry name" value="WD40 repeat-like"/>
    <property type="match status" value="1"/>
</dbReference>
<reference evidence="7" key="1">
    <citation type="submission" date="2016-06" db="UniProtKB">
        <authorList>
            <consortium name="WormBaseParasite"/>
        </authorList>
    </citation>
    <scope>IDENTIFICATION</scope>
</reference>
<organism evidence="7">
    <name type="scientific">Echinostoma caproni</name>
    <dbReference type="NCBI Taxonomy" id="27848"/>
    <lineage>
        <taxon>Eukaryota</taxon>
        <taxon>Metazoa</taxon>
        <taxon>Spiralia</taxon>
        <taxon>Lophotrochozoa</taxon>
        <taxon>Platyhelminthes</taxon>
        <taxon>Trematoda</taxon>
        <taxon>Digenea</taxon>
        <taxon>Plagiorchiida</taxon>
        <taxon>Echinostomata</taxon>
        <taxon>Echinostomatoidea</taxon>
        <taxon>Echinostomatidae</taxon>
        <taxon>Echinostoma</taxon>
    </lineage>
</organism>
<evidence type="ECO:0000313" key="5">
    <source>
        <dbReference type="EMBL" id="VDP71303.1"/>
    </source>
</evidence>
<keyword evidence="3" id="KW-0853">WD repeat</keyword>
<protein>
    <submittedName>
        <fullName evidence="7">WD_REPEATS_REGION domain-containing protein</fullName>
    </submittedName>
</protein>
<dbReference type="SMART" id="SM00320">
    <property type="entry name" value="WD40"/>
    <property type="match status" value="4"/>
</dbReference>
<evidence type="ECO:0000256" key="3">
    <source>
        <dbReference type="ARBA" id="ARBA00022574"/>
    </source>
</evidence>
<dbReference type="GO" id="GO:0045503">
    <property type="term" value="F:dynein light chain binding"/>
    <property type="evidence" value="ECO:0007669"/>
    <property type="project" value="TreeGrafter"/>
</dbReference>
<dbReference type="Proteomes" id="UP000272942">
    <property type="component" value="Unassembled WGS sequence"/>
</dbReference>
<dbReference type="PANTHER" id="PTHR12442">
    <property type="entry name" value="DYNEIN INTERMEDIATE CHAIN"/>
    <property type="match status" value="1"/>
</dbReference>
<dbReference type="Gene3D" id="2.130.10.10">
    <property type="entry name" value="YVTN repeat-like/Quinoprotein amine dehydrogenase"/>
    <property type="match status" value="1"/>
</dbReference>
<keyword evidence="6" id="KW-1185">Reference proteome</keyword>
<dbReference type="GO" id="GO:0097014">
    <property type="term" value="C:ciliary plasm"/>
    <property type="evidence" value="ECO:0007669"/>
    <property type="project" value="TreeGrafter"/>
</dbReference>
<dbReference type="WBParaSite" id="ECPE_0000401101-mRNA-1">
    <property type="protein sequence ID" value="ECPE_0000401101-mRNA-1"/>
    <property type="gene ID" value="ECPE_0000401101"/>
</dbReference>
<dbReference type="GO" id="GO:0045504">
    <property type="term" value="F:dynein heavy chain binding"/>
    <property type="evidence" value="ECO:0007669"/>
    <property type="project" value="TreeGrafter"/>
</dbReference>
<accession>A0A183AAL9</accession>